<name>A0ABP9MHP2_9GAMM</name>
<keyword evidence="3" id="KW-1185">Reference proteome</keyword>
<dbReference type="InterPro" id="IPR038309">
    <property type="entry name" value="Rsd/AlgQ_sf"/>
</dbReference>
<dbReference type="Gene3D" id="1.20.120.1370">
    <property type="entry name" value="Regulator of RNA polymerase sigma(70) subunit, domain 4"/>
    <property type="match status" value="1"/>
</dbReference>
<feature type="domain" description="Hemerythrin-like" evidence="1">
    <location>
        <begin position="53"/>
        <end position="181"/>
    </location>
</feature>
<evidence type="ECO:0000259" key="1">
    <source>
        <dbReference type="Pfam" id="PF01814"/>
    </source>
</evidence>
<organism evidence="2 3">
    <name type="scientific">Wohlfahrtiimonas larvae</name>
    <dbReference type="NCBI Taxonomy" id="1157986"/>
    <lineage>
        <taxon>Bacteria</taxon>
        <taxon>Pseudomonadati</taxon>
        <taxon>Pseudomonadota</taxon>
        <taxon>Gammaproteobacteria</taxon>
        <taxon>Cardiobacteriales</taxon>
        <taxon>Ignatzschineriaceae</taxon>
        <taxon>Wohlfahrtiimonas</taxon>
    </lineage>
</organism>
<evidence type="ECO:0000313" key="2">
    <source>
        <dbReference type="EMBL" id="GAA5094700.1"/>
    </source>
</evidence>
<evidence type="ECO:0000313" key="3">
    <source>
        <dbReference type="Proteomes" id="UP001500631"/>
    </source>
</evidence>
<dbReference type="EMBL" id="BAABKE010000001">
    <property type="protein sequence ID" value="GAA5094700.1"/>
    <property type="molecule type" value="Genomic_DNA"/>
</dbReference>
<dbReference type="Proteomes" id="UP001500631">
    <property type="component" value="Unassembled WGS sequence"/>
</dbReference>
<accession>A0ABP9MHP2</accession>
<reference evidence="3" key="1">
    <citation type="journal article" date="2019" name="Int. J. Syst. Evol. Microbiol.">
        <title>The Global Catalogue of Microorganisms (GCM) 10K type strain sequencing project: providing services to taxonomists for standard genome sequencing and annotation.</title>
        <authorList>
            <consortium name="The Broad Institute Genomics Platform"/>
            <consortium name="The Broad Institute Genome Sequencing Center for Infectious Disease"/>
            <person name="Wu L."/>
            <person name="Ma J."/>
        </authorList>
    </citation>
    <scope>NUCLEOTIDE SEQUENCE [LARGE SCALE GENOMIC DNA]</scope>
    <source>
        <strain evidence="3">JCM 18424</strain>
    </source>
</reference>
<dbReference type="InterPro" id="IPR012312">
    <property type="entry name" value="Hemerythrin-like"/>
</dbReference>
<gene>
    <name evidence="2" type="ORF">GCM10023338_03290</name>
</gene>
<protein>
    <recommendedName>
        <fullName evidence="1">Hemerythrin-like domain-containing protein</fullName>
    </recommendedName>
</protein>
<dbReference type="Pfam" id="PF01814">
    <property type="entry name" value="Hemerythrin"/>
    <property type="match status" value="1"/>
</dbReference>
<sequence>MLITLTLHTVFALKVYMLQQFLSRLVSFRQISPKLSSDKNNDSESTDYNPELITNLINEHKDIIEISNSIKNLAQKREWDLAQEQLKYLSKLITMHMNAETVTLYRILEHIHTPNSLEVEMIKFIRQEMTSVGIDLINFIKKYNSIESEQWDKRVFIYEYNKLLYTLTARIELEENTLYPLYEILLNQKK</sequence>
<proteinExistence type="predicted"/>
<comment type="caution">
    <text evidence="2">The sequence shown here is derived from an EMBL/GenBank/DDBJ whole genome shotgun (WGS) entry which is preliminary data.</text>
</comment>